<keyword evidence="13 19" id="KW-1133">Transmembrane helix</keyword>
<dbReference type="GO" id="GO:0016024">
    <property type="term" value="P:CDP-diacylglycerol biosynthetic process"/>
    <property type="evidence" value="ECO:0007669"/>
    <property type="project" value="UniProtKB-UniPathway"/>
</dbReference>
<evidence type="ECO:0000256" key="12">
    <source>
        <dbReference type="ARBA" id="ARBA00022695"/>
    </source>
</evidence>
<feature type="transmembrane region" description="Helical" evidence="19">
    <location>
        <begin position="179"/>
        <end position="199"/>
    </location>
</feature>
<evidence type="ECO:0000256" key="11">
    <source>
        <dbReference type="ARBA" id="ARBA00022692"/>
    </source>
</evidence>
<evidence type="ECO:0000256" key="18">
    <source>
        <dbReference type="RuleBase" id="RU003938"/>
    </source>
</evidence>
<keyword evidence="8" id="KW-1003">Cell membrane</keyword>
<keyword evidence="17" id="KW-1208">Phospholipid metabolism</keyword>
<keyword evidence="15 19" id="KW-0472">Membrane</keyword>
<feature type="transmembrane region" description="Helical" evidence="19">
    <location>
        <begin position="138"/>
        <end position="158"/>
    </location>
</feature>
<comment type="subcellular location">
    <subcellularLocation>
        <location evidence="2">Cell membrane</location>
        <topology evidence="2">Multi-pass membrane protein</topology>
    </subcellularLocation>
</comment>
<organism evidence="20 21">
    <name type="scientific">Sulfurifustis variabilis</name>
    <dbReference type="NCBI Taxonomy" id="1675686"/>
    <lineage>
        <taxon>Bacteria</taxon>
        <taxon>Pseudomonadati</taxon>
        <taxon>Pseudomonadota</taxon>
        <taxon>Gammaproteobacteria</taxon>
        <taxon>Acidiferrobacterales</taxon>
        <taxon>Acidiferrobacteraceae</taxon>
        <taxon>Sulfurifustis</taxon>
    </lineage>
</organism>
<keyword evidence="11 18" id="KW-0812">Transmembrane</keyword>
<comment type="pathway">
    <text evidence="4">Lipid metabolism.</text>
</comment>
<comment type="catalytic activity">
    <reaction evidence="1 18">
        <text>a 1,2-diacyl-sn-glycero-3-phosphate + CTP + H(+) = a CDP-1,2-diacyl-sn-glycerol + diphosphate</text>
        <dbReference type="Rhea" id="RHEA:16229"/>
        <dbReference type="ChEBI" id="CHEBI:15378"/>
        <dbReference type="ChEBI" id="CHEBI:33019"/>
        <dbReference type="ChEBI" id="CHEBI:37563"/>
        <dbReference type="ChEBI" id="CHEBI:58332"/>
        <dbReference type="ChEBI" id="CHEBI:58608"/>
        <dbReference type="EC" id="2.7.7.41"/>
    </reaction>
</comment>
<sequence length="275" mass="29032">MLKWRLLTAAVLIPPLVAALFWFPPPALAALVALFIVIGGWEWAALCGLGAGGRMTYVALLAAFGGALVLATLIDSDAGFAVLLFAAAWWLWALVELVHGRRRSLFERRGVRLAGGVLVLVPAWVGVVYLHAGDPMRPAALLYVLVLVWLADSAAFLAGKTLGRTKLAPSVSPGKTVEGVIGGMLAVVLLAYFCGKIVWQLEARALWGWVGLAAVVALVSVVGDLVESKVKRVAGVKDSGRILPGHGGVLDRIDALTSAVPIFALGWRVLFQMAA</sequence>
<keyword evidence="16" id="KW-0594">Phospholipid biosynthesis</keyword>
<feature type="transmembrane region" description="Helical" evidence="19">
    <location>
        <begin position="80"/>
        <end position="98"/>
    </location>
</feature>
<dbReference type="EMBL" id="AP014936">
    <property type="protein sequence ID" value="BAU48181.1"/>
    <property type="molecule type" value="Genomic_DNA"/>
</dbReference>
<dbReference type="GO" id="GO:0004605">
    <property type="term" value="F:phosphatidate cytidylyltransferase activity"/>
    <property type="evidence" value="ECO:0007669"/>
    <property type="project" value="UniProtKB-EC"/>
</dbReference>
<evidence type="ECO:0000256" key="5">
    <source>
        <dbReference type="ARBA" id="ARBA00010185"/>
    </source>
</evidence>
<comment type="pathway">
    <text evidence="3 18">Phospholipid metabolism; CDP-diacylglycerol biosynthesis; CDP-diacylglycerol from sn-glycerol 3-phosphate: step 3/3.</text>
</comment>
<dbReference type="PROSITE" id="PS01315">
    <property type="entry name" value="CDS"/>
    <property type="match status" value="1"/>
</dbReference>
<evidence type="ECO:0000256" key="13">
    <source>
        <dbReference type="ARBA" id="ARBA00022989"/>
    </source>
</evidence>
<evidence type="ECO:0000256" key="6">
    <source>
        <dbReference type="ARBA" id="ARBA00012487"/>
    </source>
</evidence>
<evidence type="ECO:0000256" key="9">
    <source>
        <dbReference type="ARBA" id="ARBA00022516"/>
    </source>
</evidence>
<evidence type="ECO:0000256" key="2">
    <source>
        <dbReference type="ARBA" id="ARBA00004651"/>
    </source>
</evidence>
<keyword evidence="14" id="KW-0443">Lipid metabolism</keyword>
<evidence type="ECO:0000313" key="21">
    <source>
        <dbReference type="Proteomes" id="UP000218899"/>
    </source>
</evidence>
<evidence type="ECO:0000256" key="19">
    <source>
        <dbReference type="SAM" id="Phobius"/>
    </source>
</evidence>
<feature type="transmembrane region" description="Helical" evidence="19">
    <location>
        <begin position="56"/>
        <end position="74"/>
    </location>
</feature>
<gene>
    <name evidence="20" type="ORF">SVA_1621</name>
</gene>
<evidence type="ECO:0000256" key="14">
    <source>
        <dbReference type="ARBA" id="ARBA00023098"/>
    </source>
</evidence>
<dbReference type="PANTHER" id="PTHR46382">
    <property type="entry name" value="PHOSPHATIDATE CYTIDYLYLTRANSFERASE"/>
    <property type="match status" value="1"/>
</dbReference>
<comment type="similarity">
    <text evidence="5 18">Belongs to the CDS family.</text>
</comment>
<evidence type="ECO:0000256" key="16">
    <source>
        <dbReference type="ARBA" id="ARBA00023209"/>
    </source>
</evidence>
<dbReference type="KEGG" id="sva:SVA_1621"/>
<accession>A0A1B4VBP2</accession>
<evidence type="ECO:0000256" key="15">
    <source>
        <dbReference type="ARBA" id="ARBA00023136"/>
    </source>
</evidence>
<dbReference type="Pfam" id="PF01148">
    <property type="entry name" value="CTP_transf_1"/>
    <property type="match status" value="1"/>
</dbReference>
<reference evidence="20 21" key="1">
    <citation type="submission" date="2015-08" db="EMBL/GenBank/DDBJ databases">
        <title>Complete genome sequence of Sulfurifustis variabilis.</title>
        <authorList>
            <person name="Miura A."/>
            <person name="Kojima H."/>
            <person name="Fukui M."/>
        </authorList>
    </citation>
    <scope>NUCLEOTIDE SEQUENCE [LARGE SCALE GENOMIC DNA]</scope>
    <source>
        <strain evidence="21">skN76</strain>
    </source>
</reference>
<keyword evidence="10 18" id="KW-0808">Transferase</keyword>
<dbReference type="OrthoDB" id="9799199at2"/>
<dbReference type="PANTHER" id="PTHR46382:SF1">
    <property type="entry name" value="PHOSPHATIDATE CYTIDYLYLTRANSFERASE"/>
    <property type="match status" value="1"/>
</dbReference>
<dbReference type="AlphaFoldDB" id="A0A1B4VBP2"/>
<name>A0A1B4VBP2_9GAMM</name>
<dbReference type="Proteomes" id="UP000218899">
    <property type="component" value="Chromosome"/>
</dbReference>
<protein>
    <recommendedName>
        <fullName evidence="7 18">Phosphatidate cytidylyltransferase</fullName>
        <ecNumber evidence="6 18">2.7.7.41</ecNumber>
    </recommendedName>
</protein>
<dbReference type="GO" id="GO:0005886">
    <property type="term" value="C:plasma membrane"/>
    <property type="evidence" value="ECO:0007669"/>
    <property type="project" value="UniProtKB-SubCell"/>
</dbReference>
<dbReference type="UniPathway" id="UPA00557">
    <property type="reaction ID" value="UER00614"/>
</dbReference>
<dbReference type="EC" id="2.7.7.41" evidence="6 18"/>
<dbReference type="RefSeq" id="WP_096460722.1">
    <property type="nucleotide sequence ID" value="NZ_AP014936.1"/>
</dbReference>
<evidence type="ECO:0000256" key="8">
    <source>
        <dbReference type="ARBA" id="ARBA00022475"/>
    </source>
</evidence>
<keyword evidence="12 18" id="KW-0548">Nucleotidyltransferase</keyword>
<evidence type="ECO:0000256" key="7">
    <source>
        <dbReference type="ARBA" id="ARBA00019373"/>
    </source>
</evidence>
<evidence type="ECO:0000256" key="17">
    <source>
        <dbReference type="ARBA" id="ARBA00023264"/>
    </source>
</evidence>
<keyword evidence="21" id="KW-1185">Reference proteome</keyword>
<evidence type="ECO:0000313" key="20">
    <source>
        <dbReference type="EMBL" id="BAU48181.1"/>
    </source>
</evidence>
<feature type="transmembrane region" description="Helical" evidence="19">
    <location>
        <begin position="110"/>
        <end position="132"/>
    </location>
</feature>
<feature type="transmembrane region" description="Helical" evidence="19">
    <location>
        <begin position="28"/>
        <end position="49"/>
    </location>
</feature>
<keyword evidence="9" id="KW-0444">Lipid biosynthesis</keyword>
<evidence type="ECO:0000256" key="3">
    <source>
        <dbReference type="ARBA" id="ARBA00005119"/>
    </source>
</evidence>
<evidence type="ECO:0000256" key="1">
    <source>
        <dbReference type="ARBA" id="ARBA00001698"/>
    </source>
</evidence>
<evidence type="ECO:0000256" key="10">
    <source>
        <dbReference type="ARBA" id="ARBA00022679"/>
    </source>
</evidence>
<dbReference type="InterPro" id="IPR000374">
    <property type="entry name" value="PC_trans"/>
</dbReference>
<evidence type="ECO:0000256" key="4">
    <source>
        <dbReference type="ARBA" id="ARBA00005189"/>
    </source>
</evidence>
<proteinExistence type="inferred from homology"/>
<feature type="transmembrane region" description="Helical" evidence="19">
    <location>
        <begin position="205"/>
        <end position="226"/>
    </location>
</feature>